<gene>
    <name evidence="2" type="ORF">UH38_07410</name>
</gene>
<dbReference type="PANTHER" id="PTHR22617:SF23">
    <property type="entry name" value="CHEMOTAXIS PROTEIN CHEW"/>
    <property type="match status" value="1"/>
</dbReference>
<dbReference type="SUPFAM" id="SSF50341">
    <property type="entry name" value="CheW-like"/>
    <property type="match status" value="1"/>
</dbReference>
<name>A0A0D8ZYT5_9CYAN</name>
<sequence length="155" mass="16990">MFPPADKQKFLRFGLQAENTALIEVADTAAIFQVTPAEILPVPQMPSCVLGIYNWRSEMLWTIDLAHLLGSPLLFAQNNAAASAMVVVIEVDNQYLGLVVAEVIDIEWYDLAEIQTPSAKLFTPELLPFMQGYISDGSIVLDPSAIAQSPLLQLT</sequence>
<dbReference type="InterPro" id="IPR039315">
    <property type="entry name" value="CheW"/>
</dbReference>
<feature type="domain" description="CheW-like" evidence="1">
    <location>
        <begin position="7"/>
        <end position="155"/>
    </location>
</feature>
<dbReference type="InterPro" id="IPR002545">
    <property type="entry name" value="CheW-lke_dom"/>
</dbReference>
<proteinExistence type="predicted"/>
<evidence type="ECO:0000313" key="2">
    <source>
        <dbReference type="EMBL" id="KJH72366.1"/>
    </source>
</evidence>
<dbReference type="PROSITE" id="PS50851">
    <property type="entry name" value="CHEW"/>
    <property type="match status" value="1"/>
</dbReference>
<dbReference type="AlphaFoldDB" id="A0A0D8ZYT5"/>
<reference evidence="2 3" key="1">
    <citation type="submission" date="2015-02" db="EMBL/GenBank/DDBJ databases">
        <title>Draft genome of a novel marine cyanobacterium (Chroococcales) isolated from South Atlantic Ocean.</title>
        <authorList>
            <person name="Rigonato J."/>
            <person name="Alvarenga D.O."/>
            <person name="Branco L.H."/>
            <person name="Varani A.M."/>
            <person name="Brandini F.P."/>
            <person name="Fiore M.F."/>
        </authorList>
    </citation>
    <scope>NUCLEOTIDE SEQUENCE [LARGE SCALE GENOMIC DNA]</scope>
    <source>
        <strain evidence="2 3">CENA595</strain>
    </source>
</reference>
<protein>
    <recommendedName>
        <fullName evidence="1">CheW-like domain-containing protein</fullName>
    </recommendedName>
</protein>
<accession>A0A0D8ZYT5</accession>
<comment type="caution">
    <text evidence="2">The sequence shown here is derived from an EMBL/GenBank/DDBJ whole genome shotgun (WGS) entry which is preliminary data.</text>
</comment>
<dbReference type="InterPro" id="IPR036061">
    <property type="entry name" value="CheW-like_dom_sf"/>
</dbReference>
<dbReference type="Gene3D" id="2.40.50.180">
    <property type="entry name" value="CheA-289, Domain 4"/>
    <property type="match status" value="1"/>
</dbReference>
<dbReference type="GO" id="GO:0007165">
    <property type="term" value="P:signal transduction"/>
    <property type="evidence" value="ECO:0007669"/>
    <property type="project" value="InterPro"/>
</dbReference>
<evidence type="ECO:0000259" key="1">
    <source>
        <dbReference type="PROSITE" id="PS50851"/>
    </source>
</evidence>
<organism evidence="2 3">
    <name type="scientific">Aliterella atlantica CENA595</name>
    <dbReference type="NCBI Taxonomy" id="1618023"/>
    <lineage>
        <taxon>Bacteria</taxon>
        <taxon>Bacillati</taxon>
        <taxon>Cyanobacteriota</taxon>
        <taxon>Cyanophyceae</taxon>
        <taxon>Chroococcidiopsidales</taxon>
        <taxon>Aliterellaceae</taxon>
        <taxon>Aliterella</taxon>
    </lineage>
</organism>
<dbReference type="STRING" id="1618023.UH38_07410"/>
<dbReference type="Pfam" id="PF01584">
    <property type="entry name" value="CheW"/>
    <property type="match status" value="1"/>
</dbReference>
<dbReference type="Proteomes" id="UP000032452">
    <property type="component" value="Unassembled WGS sequence"/>
</dbReference>
<dbReference type="PANTHER" id="PTHR22617">
    <property type="entry name" value="CHEMOTAXIS SENSOR HISTIDINE KINASE-RELATED"/>
    <property type="match status" value="1"/>
</dbReference>
<dbReference type="SMART" id="SM00260">
    <property type="entry name" value="CheW"/>
    <property type="match status" value="1"/>
</dbReference>
<keyword evidence="3" id="KW-1185">Reference proteome</keyword>
<dbReference type="EMBL" id="JYON01000006">
    <property type="protein sequence ID" value="KJH72366.1"/>
    <property type="molecule type" value="Genomic_DNA"/>
</dbReference>
<dbReference type="GO" id="GO:0006935">
    <property type="term" value="P:chemotaxis"/>
    <property type="evidence" value="ECO:0007669"/>
    <property type="project" value="InterPro"/>
</dbReference>
<evidence type="ECO:0000313" key="3">
    <source>
        <dbReference type="Proteomes" id="UP000032452"/>
    </source>
</evidence>
<dbReference type="GO" id="GO:0005829">
    <property type="term" value="C:cytosol"/>
    <property type="evidence" value="ECO:0007669"/>
    <property type="project" value="TreeGrafter"/>
</dbReference>